<dbReference type="RefSeq" id="WP_358352761.1">
    <property type="nucleotide sequence ID" value="NZ_JBEZFP010000024.1"/>
</dbReference>
<dbReference type="SMART" id="SM00382">
    <property type="entry name" value="AAA"/>
    <property type="match status" value="1"/>
</dbReference>
<keyword evidence="2" id="KW-0547">Nucleotide-binding</keyword>
<dbReference type="PROSITE" id="PS50893">
    <property type="entry name" value="ABC_TRANSPORTER_2"/>
    <property type="match status" value="1"/>
</dbReference>
<dbReference type="PROSITE" id="PS00211">
    <property type="entry name" value="ABC_TRANSPORTER_1"/>
    <property type="match status" value="1"/>
</dbReference>
<dbReference type="InterPro" id="IPR017911">
    <property type="entry name" value="MacB-like_ATP-bd"/>
</dbReference>
<organism evidence="5 6">
    <name type="scientific">Streptodolium elevatio</name>
    <dbReference type="NCBI Taxonomy" id="3157996"/>
    <lineage>
        <taxon>Bacteria</taxon>
        <taxon>Bacillati</taxon>
        <taxon>Actinomycetota</taxon>
        <taxon>Actinomycetes</taxon>
        <taxon>Kitasatosporales</taxon>
        <taxon>Streptomycetaceae</taxon>
        <taxon>Streptodolium</taxon>
    </lineage>
</organism>
<evidence type="ECO:0000256" key="3">
    <source>
        <dbReference type="ARBA" id="ARBA00022840"/>
    </source>
</evidence>
<dbReference type="EMBL" id="JBEZFP010000024">
    <property type="protein sequence ID" value="MEU8134255.1"/>
    <property type="molecule type" value="Genomic_DNA"/>
</dbReference>
<evidence type="ECO:0000313" key="6">
    <source>
        <dbReference type="Proteomes" id="UP001551482"/>
    </source>
</evidence>
<dbReference type="InterPro" id="IPR003439">
    <property type="entry name" value="ABC_transporter-like_ATP-bd"/>
</dbReference>
<dbReference type="PANTHER" id="PTHR24220:SF685">
    <property type="entry name" value="ABC TRANSPORTER RELATED"/>
    <property type="match status" value="1"/>
</dbReference>
<dbReference type="SUPFAM" id="SSF52540">
    <property type="entry name" value="P-loop containing nucleoside triphosphate hydrolases"/>
    <property type="match status" value="1"/>
</dbReference>
<dbReference type="GO" id="GO:0005524">
    <property type="term" value="F:ATP binding"/>
    <property type="evidence" value="ECO:0007669"/>
    <property type="project" value="UniProtKB-KW"/>
</dbReference>
<dbReference type="CDD" id="cd03255">
    <property type="entry name" value="ABC_MJ0796_LolCDE_FtsE"/>
    <property type="match status" value="1"/>
</dbReference>
<comment type="caution">
    <text evidence="5">The sequence shown here is derived from an EMBL/GenBank/DDBJ whole genome shotgun (WGS) entry which is preliminary data.</text>
</comment>
<feature type="domain" description="ABC transporter" evidence="4">
    <location>
        <begin position="30"/>
        <end position="267"/>
    </location>
</feature>
<evidence type="ECO:0000313" key="5">
    <source>
        <dbReference type="EMBL" id="MEU8134255.1"/>
    </source>
</evidence>
<reference evidence="5 6" key="1">
    <citation type="submission" date="2024-06" db="EMBL/GenBank/DDBJ databases">
        <title>The Natural Products Discovery Center: Release of the First 8490 Sequenced Strains for Exploring Actinobacteria Biosynthetic Diversity.</title>
        <authorList>
            <person name="Kalkreuter E."/>
            <person name="Kautsar S.A."/>
            <person name="Yang D."/>
            <person name="Bader C.D."/>
            <person name="Teijaro C.N."/>
            <person name="Fluegel L."/>
            <person name="Davis C.M."/>
            <person name="Simpson J.R."/>
            <person name="Lauterbach L."/>
            <person name="Steele A.D."/>
            <person name="Gui C."/>
            <person name="Meng S."/>
            <person name="Li G."/>
            <person name="Viehrig K."/>
            <person name="Ye F."/>
            <person name="Su P."/>
            <person name="Kiefer A.F."/>
            <person name="Nichols A."/>
            <person name="Cepeda A.J."/>
            <person name="Yan W."/>
            <person name="Fan B."/>
            <person name="Jiang Y."/>
            <person name="Adhikari A."/>
            <person name="Zheng C.-J."/>
            <person name="Schuster L."/>
            <person name="Cowan T.M."/>
            <person name="Smanski M.J."/>
            <person name="Chevrette M.G."/>
            <person name="De Carvalho L.P.S."/>
            <person name="Shen B."/>
        </authorList>
    </citation>
    <scope>NUCLEOTIDE SEQUENCE [LARGE SCALE GENOMIC DNA]</scope>
    <source>
        <strain evidence="5 6">NPDC048946</strain>
    </source>
</reference>
<dbReference type="InterPro" id="IPR003593">
    <property type="entry name" value="AAA+_ATPase"/>
</dbReference>
<dbReference type="Gene3D" id="3.40.50.300">
    <property type="entry name" value="P-loop containing nucleotide triphosphate hydrolases"/>
    <property type="match status" value="1"/>
</dbReference>
<proteinExistence type="predicted"/>
<evidence type="ECO:0000259" key="4">
    <source>
        <dbReference type="PROSITE" id="PS50893"/>
    </source>
</evidence>
<dbReference type="Pfam" id="PF00005">
    <property type="entry name" value="ABC_tran"/>
    <property type="match status" value="1"/>
</dbReference>
<protein>
    <submittedName>
        <fullName evidence="5">ABC transporter ATP-binding protein</fullName>
    </submittedName>
</protein>
<evidence type="ECO:0000256" key="2">
    <source>
        <dbReference type="ARBA" id="ARBA00022741"/>
    </source>
</evidence>
<dbReference type="Proteomes" id="UP001551482">
    <property type="component" value="Unassembled WGS sequence"/>
</dbReference>
<keyword evidence="6" id="KW-1185">Reference proteome</keyword>
<dbReference type="PANTHER" id="PTHR24220">
    <property type="entry name" value="IMPORT ATP-BINDING PROTEIN"/>
    <property type="match status" value="1"/>
</dbReference>
<accession>A0ABV3DET1</accession>
<dbReference type="InterPro" id="IPR015854">
    <property type="entry name" value="ABC_transpr_LolD-like"/>
</dbReference>
<keyword evidence="1" id="KW-0813">Transport</keyword>
<keyword evidence="3 5" id="KW-0067">ATP-binding</keyword>
<evidence type="ECO:0000256" key="1">
    <source>
        <dbReference type="ARBA" id="ARBA00022448"/>
    </source>
</evidence>
<name>A0ABV3DET1_9ACTN</name>
<dbReference type="InterPro" id="IPR027417">
    <property type="entry name" value="P-loop_NTPase"/>
</dbReference>
<dbReference type="InterPro" id="IPR017871">
    <property type="entry name" value="ABC_transporter-like_CS"/>
</dbReference>
<gene>
    <name evidence="5" type="ORF">AB0C36_12170</name>
</gene>
<sequence length="278" mass="29306">MWTRTSNRRRTAPITDARVPATAEGPGEALRLDRVGKVHGTEGNRVVALDDVSLTLRPGTFTAIMGPSGSGKSTLLQCAAGLDRPTSGRVFVDGSPIDGADETALTVFRRDRIGFVFQQFNLMPTLTVLQNTTLPQRLAGRRPDDARAAAVLERMGLGDRLGHLPSELSGGQQQRVAIARALVAEPKVVFADEPTGALDSRSAREVLGLLAEAVRLHGQTVVMVTHDPVAAAYADSVVFLADGRIVGDLPAPTPDAVAERMTHLGDLADGGRPVAAGL</sequence>